<dbReference type="InterPro" id="IPR003615">
    <property type="entry name" value="HNH_nuc"/>
</dbReference>
<dbReference type="SMART" id="SM00507">
    <property type="entry name" value="HNHc"/>
    <property type="match status" value="1"/>
</dbReference>
<keyword evidence="3" id="KW-0540">Nuclease</keyword>
<accession>A0A1M6RKC3</accession>
<proteinExistence type="predicted"/>
<dbReference type="Pfam" id="PF01844">
    <property type="entry name" value="HNH"/>
    <property type="match status" value="1"/>
</dbReference>
<dbReference type="CDD" id="cd00085">
    <property type="entry name" value="HNHc"/>
    <property type="match status" value="1"/>
</dbReference>
<dbReference type="EMBL" id="FRAR01000011">
    <property type="protein sequence ID" value="SHK32892.1"/>
    <property type="molecule type" value="Genomic_DNA"/>
</dbReference>
<feature type="domain" description="HNH nuclease" evidence="2">
    <location>
        <begin position="36"/>
        <end position="88"/>
    </location>
</feature>
<dbReference type="STRING" id="1121421.SAMN02745123_01492"/>
<dbReference type="GO" id="GO:0003676">
    <property type="term" value="F:nucleic acid binding"/>
    <property type="evidence" value="ECO:0007669"/>
    <property type="project" value="InterPro"/>
</dbReference>
<evidence type="ECO:0000313" key="4">
    <source>
        <dbReference type="Proteomes" id="UP000183997"/>
    </source>
</evidence>
<evidence type="ECO:0000256" key="1">
    <source>
        <dbReference type="SAM" id="MobiDB-lite"/>
    </source>
</evidence>
<dbReference type="OrthoDB" id="9802901at2"/>
<dbReference type="GO" id="GO:0008270">
    <property type="term" value="F:zinc ion binding"/>
    <property type="evidence" value="ECO:0007669"/>
    <property type="project" value="InterPro"/>
</dbReference>
<keyword evidence="3" id="KW-0378">Hydrolase</keyword>
<feature type="region of interest" description="Disordered" evidence="1">
    <location>
        <begin position="69"/>
        <end position="91"/>
    </location>
</feature>
<reference evidence="4" key="1">
    <citation type="submission" date="2016-11" db="EMBL/GenBank/DDBJ databases">
        <authorList>
            <person name="Varghese N."/>
            <person name="Submissions S."/>
        </authorList>
    </citation>
    <scope>NUCLEOTIDE SEQUENCE [LARGE SCALE GENOMIC DNA]</scope>
    <source>
        <strain evidence="4">DSM 10349</strain>
    </source>
</reference>
<keyword evidence="3" id="KW-0255">Endonuclease</keyword>
<evidence type="ECO:0000259" key="2">
    <source>
        <dbReference type="SMART" id="SM00507"/>
    </source>
</evidence>
<dbReference type="InterPro" id="IPR002711">
    <property type="entry name" value="HNH"/>
</dbReference>
<sequence length="103" mass="11926">MARQWNLTLLNVPFDPRTILYVWNKAAVVPGYNPSELRKDRCGAWIRFADYGNINSDFGWEIDHDKPLAKGGTDEPNNLQPLHWRNNRGKSDDWPNWICSITG</sequence>
<name>A0A1M6RKC3_9FIRM</name>
<dbReference type="GO" id="GO:0004519">
    <property type="term" value="F:endonuclease activity"/>
    <property type="evidence" value="ECO:0007669"/>
    <property type="project" value="UniProtKB-KW"/>
</dbReference>
<dbReference type="Proteomes" id="UP000183997">
    <property type="component" value="Unassembled WGS sequence"/>
</dbReference>
<organism evidence="3 4">
    <name type="scientific">Desulforamulus aeronauticus DSM 10349</name>
    <dbReference type="NCBI Taxonomy" id="1121421"/>
    <lineage>
        <taxon>Bacteria</taxon>
        <taxon>Bacillati</taxon>
        <taxon>Bacillota</taxon>
        <taxon>Clostridia</taxon>
        <taxon>Eubacteriales</taxon>
        <taxon>Peptococcaceae</taxon>
        <taxon>Desulforamulus</taxon>
    </lineage>
</organism>
<dbReference type="AlphaFoldDB" id="A0A1M6RKC3"/>
<protein>
    <submittedName>
        <fullName evidence="3">HNH endonuclease</fullName>
    </submittedName>
</protein>
<dbReference type="Gene3D" id="1.10.30.50">
    <property type="match status" value="1"/>
</dbReference>
<dbReference type="RefSeq" id="WP_072912554.1">
    <property type="nucleotide sequence ID" value="NZ_FRAR01000011.1"/>
</dbReference>
<keyword evidence="4" id="KW-1185">Reference proteome</keyword>
<evidence type="ECO:0000313" key="3">
    <source>
        <dbReference type="EMBL" id="SHK32892.1"/>
    </source>
</evidence>
<gene>
    <name evidence="3" type="ORF">SAMN02745123_01492</name>
</gene>